<evidence type="ECO:0000259" key="2">
    <source>
        <dbReference type="Pfam" id="PF03703"/>
    </source>
</evidence>
<proteinExistence type="predicted"/>
<gene>
    <name evidence="3" type="ORF">K5V21_14495</name>
</gene>
<keyword evidence="1" id="KW-0472">Membrane</keyword>
<dbReference type="Proteomes" id="UP001299068">
    <property type="component" value="Unassembled WGS sequence"/>
</dbReference>
<organism evidence="3 4">
    <name type="scientific">Clostridium sardiniense</name>
    <name type="common">Clostridium absonum</name>
    <dbReference type="NCBI Taxonomy" id="29369"/>
    <lineage>
        <taxon>Bacteria</taxon>
        <taxon>Bacillati</taxon>
        <taxon>Bacillota</taxon>
        <taxon>Clostridia</taxon>
        <taxon>Eubacteriales</taxon>
        <taxon>Clostridiaceae</taxon>
        <taxon>Clostridium</taxon>
    </lineage>
</organism>
<keyword evidence="1" id="KW-0812">Transmembrane</keyword>
<feature type="transmembrane region" description="Helical" evidence="1">
    <location>
        <begin position="54"/>
        <end position="75"/>
    </location>
</feature>
<accession>A0ABS7L0R2</accession>
<reference evidence="3 4" key="1">
    <citation type="journal article" date="2021" name="Cell Host Microbe">
        <title>in vivo commensal control of Clostridioides difficile virulence.</title>
        <authorList>
            <person name="Girinathan B.P."/>
            <person name="Dibenedetto N."/>
            <person name="Worley J.N."/>
            <person name="Peltier J."/>
            <person name="Arrieta-Ortiz M.L."/>
            <person name="Rupa Christinal Immanuel S."/>
            <person name="Lavin R."/>
            <person name="Delaney M.L."/>
            <person name="Cummins C."/>
            <person name="Hoffmann M."/>
            <person name="Luo Y."/>
            <person name="Gonzalez-Escalona N."/>
            <person name="Allard M."/>
            <person name="Onderdonk A.B."/>
            <person name="Gerber G.K."/>
            <person name="Sonenshein A.L."/>
            <person name="Baliga N."/>
            <person name="Dupuy B."/>
            <person name="Bry L."/>
        </authorList>
    </citation>
    <scope>NUCLEOTIDE SEQUENCE [LARGE SCALE GENOMIC DNA]</scope>
    <source>
        <strain evidence="3 4">DSM 599</strain>
    </source>
</reference>
<keyword evidence="4" id="KW-1185">Reference proteome</keyword>
<keyword evidence="1" id="KW-1133">Transmembrane helix</keyword>
<dbReference type="PANTHER" id="PTHR34473:SF2">
    <property type="entry name" value="UPF0699 TRANSMEMBRANE PROTEIN YDBT"/>
    <property type="match status" value="1"/>
</dbReference>
<feature type="domain" description="YdbS-like PH" evidence="2">
    <location>
        <begin position="77"/>
        <end position="152"/>
    </location>
</feature>
<dbReference type="RefSeq" id="WP_221861884.1">
    <property type="nucleotide sequence ID" value="NZ_JAIKTU010000012.1"/>
</dbReference>
<protein>
    <submittedName>
        <fullName evidence="3">PH domain-containing protein</fullName>
    </submittedName>
</protein>
<feature type="transmembrane region" description="Helical" evidence="1">
    <location>
        <begin position="12"/>
        <end position="34"/>
    </location>
</feature>
<dbReference type="Pfam" id="PF03703">
    <property type="entry name" value="bPH_2"/>
    <property type="match status" value="1"/>
</dbReference>
<dbReference type="PANTHER" id="PTHR34473">
    <property type="entry name" value="UPF0699 TRANSMEMBRANE PROTEIN YDBS"/>
    <property type="match status" value="1"/>
</dbReference>
<name>A0ABS7L0R2_CLOSR</name>
<evidence type="ECO:0000313" key="3">
    <source>
        <dbReference type="EMBL" id="MBY0756655.1"/>
    </source>
</evidence>
<comment type="caution">
    <text evidence="3">The sequence shown here is derived from an EMBL/GenBank/DDBJ whole genome shotgun (WGS) entry which is preliminary data.</text>
</comment>
<dbReference type="InterPro" id="IPR005182">
    <property type="entry name" value="YdbS-like_PH"/>
</dbReference>
<dbReference type="EMBL" id="JAIKTU010000012">
    <property type="protein sequence ID" value="MBY0756655.1"/>
    <property type="molecule type" value="Genomic_DNA"/>
</dbReference>
<evidence type="ECO:0000313" key="4">
    <source>
        <dbReference type="Proteomes" id="UP001299068"/>
    </source>
</evidence>
<evidence type="ECO:0000256" key="1">
    <source>
        <dbReference type="SAM" id="Phobius"/>
    </source>
</evidence>
<sequence>MENKLSSNAIKSWIIARTIFLVSLIAIYIIVTYIVPRLNISWVSNFVSSNNKIINIIFLVLIFISIVSAFVEPFFEYKQWSYKISEEEIVFREGIYFTKSVTIPIVRIQHIELKEGPINKNFNLASVSIGTAGGRFEIPNLDKDEVLKIIEFLREKINENVREELFS</sequence>